<dbReference type="EMBL" id="LBPN01000020">
    <property type="protein sequence ID" value="KKP58319.1"/>
    <property type="molecule type" value="Genomic_DNA"/>
</dbReference>
<accession>A0A0G0ANE3</accession>
<dbReference type="AlphaFoldDB" id="A0A0G0ANE3"/>
<proteinExistence type="predicted"/>
<evidence type="ECO:0000313" key="1">
    <source>
        <dbReference type="EMBL" id="KKP58319.1"/>
    </source>
</evidence>
<protein>
    <submittedName>
        <fullName evidence="1">Uncharacterized protein</fullName>
    </submittedName>
</protein>
<sequence length="143" mass="14900">MITGILVVVVGAGGFFAGIKYQQNKPGPTFRQVSSQGVRAGLGGNNTGNRQGFRPVNGDIIASDDKSITVKLTDGSSKIILLSDKTEINKADTATKTDLTVGTKVAVFGTNNTDGSVTAENIQVNPILRDIPNGTPSINQPTQ</sequence>
<dbReference type="STRING" id="1618434.UR52_C0020G0006"/>
<reference evidence="1 2" key="1">
    <citation type="journal article" date="2015" name="Nature">
        <title>rRNA introns, odd ribosomes, and small enigmatic genomes across a large radiation of phyla.</title>
        <authorList>
            <person name="Brown C.T."/>
            <person name="Hug L.A."/>
            <person name="Thomas B.C."/>
            <person name="Sharon I."/>
            <person name="Castelle C.J."/>
            <person name="Singh A."/>
            <person name="Wilkins M.J."/>
            <person name="Williams K.H."/>
            <person name="Banfield J.F."/>
        </authorList>
    </citation>
    <scope>NUCLEOTIDE SEQUENCE [LARGE SCALE GENOMIC DNA]</scope>
</reference>
<dbReference type="Proteomes" id="UP000034176">
    <property type="component" value="Unassembled WGS sequence"/>
</dbReference>
<comment type="caution">
    <text evidence="1">The sequence shown here is derived from an EMBL/GenBank/DDBJ whole genome shotgun (WGS) entry which is preliminary data.</text>
</comment>
<organism evidence="1 2">
    <name type="scientific">Candidatus Gottesmanbacteria bacterium GW2011_GWA1_34_13</name>
    <dbReference type="NCBI Taxonomy" id="1618434"/>
    <lineage>
        <taxon>Bacteria</taxon>
        <taxon>Candidatus Gottesmaniibacteriota</taxon>
    </lineage>
</organism>
<name>A0A0G0ANE3_9BACT</name>
<gene>
    <name evidence="1" type="ORF">UR52_C0020G0006</name>
</gene>
<evidence type="ECO:0000313" key="2">
    <source>
        <dbReference type="Proteomes" id="UP000034176"/>
    </source>
</evidence>